<sequence>MQALDMAVIMGAPAELLAPFMAPDCGNLIAECHISDLNRSAFKKLYWKTDTPVVVHGALDDWPALEKWRRLSWWVQEHGYRTVPVEHPLLDQLPTLLGDICPPEQLCGGPGSIALMNAWVGTAGTVTPLHFDSYDNFLAQVAGFKYVRLYAEDQSPYLYVDDQAGNAAPSGSNRNSTSAQRNISAVKVEQPDLHKHPRFAQTTFAEAVLCPGDMLFIPAKCWHYVRSLTPSISVNFWF</sequence>
<dbReference type="PANTHER" id="PTHR12461">
    <property type="entry name" value="HYPOXIA-INDUCIBLE FACTOR 1 ALPHA INHIBITOR-RELATED"/>
    <property type="match status" value="1"/>
</dbReference>
<dbReference type="PROSITE" id="PS51184">
    <property type="entry name" value="JMJC"/>
    <property type="match status" value="1"/>
</dbReference>
<dbReference type="PANTHER" id="PTHR12461:SF105">
    <property type="entry name" value="HYPOXIA-INDUCIBLE FACTOR 1-ALPHA INHIBITOR"/>
    <property type="match status" value="1"/>
</dbReference>
<evidence type="ECO:0000313" key="3">
    <source>
        <dbReference type="EMBL" id="KAK9816973.1"/>
    </source>
</evidence>
<accession>A0AAW1Q7M1</accession>
<evidence type="ECO:0000313" key="4">
    <source>
        <dbReference type="Proteomes" id="UP001489004"/>
    </source>
</evidence>
<keyword evidence="4" id="KW-1185">Reference proteome</keyword>
<dbReference type="InterPro" id="IPR041667">
    <property type="entry name" value="Cupin_8"/>
</dbReference>
<dbReference type="SUPFAM" id="SSF51197">
    <property type="entry name" value="Clavaminate synthase-like"/>
    <property type="match status" value="1"/>
</dbReference>
<dbReference type="Gene3D" id="2.60.120.650">
    <property type="entry name" value="Cupin"/>
    <property type="match status" value="2"/>
</dbReference>
<organism evidence="3 4">
    <name type="scientific">[Myrmecia] bisecta</name>
    <dbReference type="NCBI Taxonomy" id="41462"/>
    <lineage>
        <taxon>Eukaryota</taxon>
        <taxon>Viridiplantae</taxon>
        <taxon>Chlorophyta</taxon>
        <taxon>core chlorophytes</taxon>
        <taxon>Trebouxiophyceae</taxon>
        <taxon>Trebouxiales</taxon>
        <taxon>Trebouxiaceae</taxon>
        <taxon>Myrmecia</taxon>
    </lineage>
</organism>
<dbReference type="EMBL" id="JALJOR010000005">
    <property type="protein sequence ID" value="KAK9816973.1"/>
    <property type="molecule type" value="Genomic_DNA"/>
</dbReference>
<dbReference type="SMART" id="SM00558">
    <property type="entry name" value="JmjC"/>
    <property type="match status" value="1"/>
</dbReference>
<dbReference type="InterPro" id="IPR003347">
    <property type="entry name" value="JmjC_dom"/>
</dbReference>
<gene>
    <name evidence="3" type="ORF">WJX72_007645</name>
</gene>
<dbReference type="AlphaFoldDB" id="A0AAW1Q7M1"/>
<reference evidence="3 4" key="1">
    <citation type="journal article" date="2024" name="Nat. Commun.">
        <title>Phylogenomics reveals the evolutionary origins of lichenization in chlorophyte algae.</title>
        <authorList>
            <person name="Puginier C."/>
            <person name="Libourel C."/>
            <person name="Otte J."/>
            <person name="Skaloud P."/>
            <person name="Haon M."/>
            <person name="Grisel S."/>
            <person name="Petersen M."/>
            <person name="Berrin J.G."/>
            <person name="Delaux P.M."/>
            <person name="Dal Grande F."/>
            <person name="Keller J."/>
        </authorList>
    </citation>
    <scope>NUCLEOTIDE SEQUENCE [LARGE SCALE GENOMIC DNA]</scope>
    <source>
        <strain evidence="3 4">SAG 2043</strain>
    </source>
</reference>
<comment type="caution">
    <text evidence="3">The sequence shown here is derived from an EMBL/GenBank/DDBJ whole genome shotgun (WGS) entry which is preliminary data.</text>
</comment>
<evidence type="ECO:0000259" key="2">
    <source>
        <dbReference type="PROSITE" id="PS51184"/>
    </source>
</evidence>
<protein>
    <recommendedName>
        <fullName evidence="2">JmjC domain-containing protein</fullName>
    </recommendedName>
</protein>
<dbReference type="Proteomes" id="UP001489004">
    <property type="component" value="Unassembled WGS sequence"/>
</dbReference>
<name>A0AAW1Q7M1_9CHLO</name>
<dbReference type="Pfam" id="PF13621">
    <property type="entry name" value="Cupin_8"/>
    <property type="match status" value="1"/>
</dbReference>
<feature type="domain" description="JmjC" evidence="2">
    <location>
        <begin position="72"/>
        <end position="238"/>
    </location>
</feature>
<comment type="similarity">
    <text evidence="1">Belongs to the JARID1 histone demethylase family.</text>
</comment>
<proteinExistence type="inferred from homology"/>
<evidence type="ECO:0000256" key="1">
    <source>
        <dbReference type="ARBA" id="ARBA00006801"/>
    </source>
</evidence>